<dbReference type="PANTHER" id="PTHR43625:SF78">
    <property type="entry name" value="PYRIDOXAL REDUCTASE-RELATED"/>
    <property type="match status" value="1"/>
</dbReference>
<dbReference type="InterPro" id="IPR050791">
    <property type="entry name" value="Aldo-Keto_reductase"/>
</dbReference>
<dbReference type="SUPFAM" id="SSF51430">
    <property type="entry name" value="NAD(P)-linked oxidoreductase"/>
    <property type="match status" value="1"/>
</dbReference>
<evidence type="ECO:0000256" key="1">
    <source>
        <dbReference type="ARBA" id="ARBA00023002"/>
    </source>
</evidence>
<keyword evidence="4" id="KW-1185">Reference proteome</keyword>
<reference evidence="3" key="1">
    <citation type="journal article" date="2020" name="bioRxiv">
        <title>Whole genome comparisons of ergot fungi reveals the divergence and evolution of species within the genus Claviceps are the result of varying mechanisms driving genome evolution and host range expansion.</title>
        <authorList>
            <person name="Wyka S.A."/>
            <person name="Mondo S.J."/>
            <person name="Liu M."/>
            <person name="Dettman J."/>
            <person name="Nalam V."/>
            <person name="Broders K.D."/>
        </authorList>
    </citation>
    <scope>NUCLEOTIDE SEQUENCE</scope>
    <source>
        <strain evidence="3">CCC 602</strain>
    </source>
</reference>
<comment type="caution">
    <text evidence="3">The sequence shown here is derived from an EMBL/GenBank/DDBJ whole genome shotgun (WGS) entry which is preliminary data.</text>
</comment>
<dbReference type="OrthoDB" id="37537at2759"/>
<dbReference type="AlphaFoldDB" id="A0A9P7N9S1"/>
<proteinExistence type="predicted"/>
<evidence type="ECO:0000313" key="3">
    <source>
        <dbReference type="EMBL" id="KAG6000249.1"/>
    </source>
</evidence>
<dbReference type="PANTHER" id="PTHR43625">
    <property type="entry name" value="AFLATOXIN B1 ALDEHYDE REDUCTASE"/>
    <property type="match status" value="1"/>
</dbReference>
<keyword evidence="1" id="KW-0560">Oxidoreductase</keyword>
<feature type="non-terminal residue" evidence="3">
    <location>
        <position position="208"/>
    </location>
</feature>
<sequence>MPHVIGKEVGPVGYGLMGFTWRPQPTPTDQAIAALKAALESGLTLWNGAEFYGTPECNSMTLLKAYFTKYPHDADKVTLVVKGGMDLDPLAPNSSPEGTRRSLDNIIGGLGGLKKLDGYAPARRDPKTPLEVTCGIIQREYIDTGKLGALYLSECSAETIHEAAKHATIGAAEVEFSMFSPDILSNGIAKACAEHNIPILAYSPLGRG</sequence>
<dbReference type="Pfam" id="PF00248">
    <property type="entry name" value="Aldo_ket_red"/>
    <property type="match status" value="1"/>
</dbReference>
<evidence type="ECO:0000313" key="4">
    <source>
        <dbReference type="Proteomes" id="UP000748025"/>
    </source>
</evidence>
<dbReference type="EMBL" id="SRPW01001548">
    <property type="protein sequence ID" value="KAG6000249.1"/>
    <property type="molecule type" value="Genomic_DNA"/>
</dbReference>
<evidence type="ECO:0000259" key="2">
    <source>
        <dbReference type="Pfam" id="PF00248"/>
    </source>
</evidence>
<dbReference type="GO" id="GO:0005737">
    <property type="term" value="C:cytoplasm"/>
    <property type="evidence" value="ECO:0007669"/>
    <property type="project" value="TreeGrafter"/>
</dbReference>
<gene>
    <name evidence="3" type="ORF">E4U43_001659</name>
</gene>
<accession>A0A9P7N9S1</accession>
<dbReference type="GO" id="GO:0016491">
    <property type="term" value="F:oxidoreductase activity"/>
    <property type="evidence" value="ECO:0007669"/>
    <property type="project" value="UniProtKB-KW"/>
</dbReference>
<name>A0A9P7N9S1_9HYPO</name>
<feature type="domain" description="NADP-dependent oxidoreductase" evidence="2">
    <location>
        <begin position="12"/>
        <end position="208"/>
    </location>
</feature>
<protein>
    <recommendedName>
        <fullName evidence="2">NADP-dependent oxidoreductase domain-containing protein</fullName>
    </recommendedName>
</protein>
<dbReference type="InterPro" id="IPR023210">
    <property type="entry name" value="NADP_OxRdtase_dom"/>
</dbReference>
<organism evidence="3 4">
    <name type="scientific">Claviceps pusilla</name>
    <dbReference type="NCBI Taxonomy" id="123648"/>
    <lineage>
        <taxon>Eukaryota</taxon>
        <taxon>Fungi</taxon>
        <taxon>Dikarya</taxon>
        <taxon>Ascomycota</taxon>
        <taxon>Pezizomycotina</taxon>
        <taxon>Sordariomycetes</taxon>
        <taxon>Hypocreomycetidae</taxon>
        <taxon>Hypocreales</taxon>
        <taxon>Clavicipitaceae</taxon>
        <taxon>Claviceps</taxon>
    </lineage>
</organism>
<dbReference type="InterPro" id="IPR036812">
    <property type="entry name" value="NAD(P)_OxRdtase_dom_sf"/>
</dbReference>
<dbReference type="Gene3D" id="3.20.20.100">
    <property type="entry name" value="NADP-dependent oxidoreductase domain"/>
    <property type="match status" value="1"/>
</dbReference>
<dbReference type="Proteomes" id="UP000748025">
    <property type="component" value="Unassembled WGS sequence"/>
</dbReference>